<sequence>MIALIVAIATSVVATIVYFVFDSQYWERRGIPQVPGKLILGVSQQLLKKSEPRILVLKEWTKKYGRTYGFKEGAKNVLVTSDPELIYEVFVKQFDNFYGRRPNIIGPNPDKDLQVNLFESRGPRWKRLRALSVPTFSVSSLKKIRQFVEGSAISMVDIMEKRHGDGAPFNIHPFFCEFTMDAISKLVLGQKETTLFENPRIRVVQGIFLRDFDHPIVHTAVAFPFLAPTIRSILLRLDTAISKDNRQFRADIIATVQNRILEREAFPEIVGHARDMLDMFLDASVESEEIESHDGFKLTEAKTTKTLSVDEVVMQVVIFILAGFDTTSNALAYTVWMLANNPEFMKKCQEEIDECCQEDSISYEDLNKLKYIEATCKETLRLEPFGSISNSRTCMNTTTVGGIDIEKGTWIEVDAYTLHVDKEIWGDDAEEFRPERWLEPGFHVPQHVYGAFGGGPRICIGQRLALMEEKLVLAHLLRKWTIVKANPEQKELRVHGAIIVTPIEVPVRIVPRD</sequence>
<evidence type="ECO:0000256" key="4">
    <source>
        <dbReference type="ARBA" id="ARBA00022723"/>
    </source>
</evidence>
<proteinExistence type="inferred from homology"/>
<dbReference type="PANTHER" id="PTHR24292">
    <property type="entry name" value="CYTOCHROME P450"/>
    <property type="match status" value="1"/>
</dbReference>
<dbReference type="PRINTS" id="PR00463">
    <property type="entry name" value="EP450I"/>
</dbReference>
<comment type="caution">
    <text evidence="10">The sequence shown here is derived from an EMBL/GenBank/DDBJ whole genome shotgun (WGS) entry which is preliminary data.</text>
</comment>
<evidence type="ECO:0008006" key="12">
    <source>
        <dbReference type="Google" id="ProtNLM"/>
    </source>
</evidence>
<evidence type="ECO:0000256" key="3">
    <source>
        <dbReference type="ARBA" id="ARBA00022617"/>
    </source>
</evidence>
<dbReference type="Pfam" id="PF00067">
    <property type="entry name" value="p450"/>
    <property type="match status" value="1"/>
</dbReference>
<protein>
    <recommendedName>
        <fullName evidence="12">Cytochrome P450</fullName>
    </recommendedName>
</protein>
<evidence type="ECO:0000256" key="5">
    <source>
        <dbReference type="ARBA" id="ARBA00023002"/>
    </source>
</evidence>
<dbReference type="PANTHER" id="PTHR24292:SF102">
    <property type="entry name" value="CYTOCHROME P450 FAMILY-RELATED"/>
    <property type="match status" value="1"/>
</dbReference>
<dbReference type="GO" id="GO:0004497">
    <property type="term" value="F:monooxygenase activity"/>
    <property type="evidence" value="ECO:0007669"/>
    <property type="project" value="UniProtKB-KW"/>
</dbReference>
<evidence type="ECO:0000313" key="11">
    <source>
        <dbReference type="Proteomes" id="UP001432322"/>
    </source>
</evidence>
<evidence type="ECO:0000256" key="6">
    <source>
        <dbReference type="ARBA" id="ARBA00023004"/>
    </source>
</evidence>
<evidence type="ECO:0000256" key="1">
    <source>
        <dbReference type="ARBA" id="ARBA00001971"/>
    </source>
</evidence>
<accession>A0AAV5VQE4</accession>
<dbReference type="Proteomes" id="UP001432322">
    <property type="component" value="Unassembled WGS sequence"/>
</dbReference>
<dbReference type="GO" id="GO:0020037">
    <property type="term" value="F:heme binding"/>
    <property type="evidence" value="ECO:0007669"/>
    <property type="project" value="InterPro"/>
</dbReference>
<keyword evidence="11" id="KW-1185">Reference proteome</keyword>
<dbReference type="FunFam" id="1.10.630.10:FF:000182">
    <property type="entry name" value="Cytochrome P450 3A4"/>
    <property type="match status" value="1"/>
</dbReference>
<reference evidence="10" key="1">
    <citation type="submission" date="2023-10" db="EMBL/GenBank/DDBJ databases">
        <title>Genome assembly of Pristionchus species.</title>
        <authorList>
            <person name="Yoshida K."/>
            <person name="Sommer R.J."/>
        </authorList>
    </citation>
    <scope>NUCLEOTIDE SEQUENCE</scope>
    <source>
        <strain evidence="10">RS5133</strain>
    </source>
</reference>
<feature type="binding site" description="axial binding residue" evidence="8">
    <location>
        <position position="459"/>
    </location>
    <ligand>
        <name>heme</name>
        <dbReference type="ChEBI" id="CHEBI:30413"/>
    </ligand>
    <ligandPart>
        <name>Fe</name>
        <dbReference type="ChEBI" id="CHEBI:18248"/>
    </ligandPart>
</feature>
<dbReference type="AlphaFoldDB" id="A0AAV5VQE4"/>
<keyword evidence="5 9" id="KW-0560">Oxidoreductase</keyword>
<keyword evidence="6 8" id="KW-0408">Iron</keyword>
<dbReference type="SUPFAM" id="SSF48264">
    <property type="entry name" value="Cytochrome P450"/>
    <property type="match status" value="1"/>
</dbReference>
<evidence type="ECO:0000256" key="7">
    <source>
        <dbReference type="ARBA" id="ARBA00023033"/>
    </source>
</evidence>
<dbReference type="InterPro" id="IPR036396">
    <property type="entry name" value="Cyt_P450_sf"/>
</dbReference>
<dbReference type="Gene3D" id="1.10.630.10">
    <property type="entry name" value="Cytochrome P450"/>
    <property type="match status" value="1"/>
</dbReference>
<dbReference type="InterPro" id="IPR001128">
    <property type="entry name" value="Cyt_P450"/>
</dbReference>
<evidence type="ECO:0000256" key="8">
    <source>
        <dbReference type="PIRSR" id="PIRSR602401-1"/>
    </source>
</evidence>
<dbReference type="PRINTS" id="PR00385">
    <property type="entry name" value="P450"/>
</dbReference>
<keyword evidence="4 8" id="KW-0479">Metal-binding</keyword>
<comment type="cofactor">
    <cofactor evidence="1 8">
        <name>heme</name>
        <dbReference type="ChEBI" id="CHEBI:30413"/>
    </cofactor>
</comment>
<dbReference type="PROSITE" id="PS00086">
    <property type="entry name" value="CYTOCHROME_P450"/>
    <property type="match status" value="1"/>
</dbReference>
<dbReference type="GO" id="GO:0016705">
    <property type="term" value="F:oxidoreductase activity, acting on paired donors, with incorporation or reduction of molecular oxygen"/>
    <property type="evidence" value="ECO:0007669"/>
    <property type="project" value="InterPro"/>
</dbReference>
<evidence type="ECO:0000256" key="9">
    <source>
        <dbReference type="RuleBase" id="RU000461"/>
    </source>
</evidence>
<name>A0AAV5VQE4_9BILA</name>
<dbReference type="EMBL" id="BTSY01000003">
    <property type="protein sequence ID" value="GMT20004.1"/>
    <property type="molecule type" value="Genomic_DNA"/>
</dbReference>
<comment type="similarity">
    <text evidence="2 9">Belongs to the cytochrome P450 family.</text>
</comment>
<dbReference type="InterPro" id="IPR002401">
    <property type="entry name" value="Cyt_P450_E_grp-I"/>
</dbReference>
<evidence type="ECO:0000256" key="2">
    <source>
        <dbReference type="ARBA" id="ARBA00010617"/>
    </source>
</evidence>
<dbReference type="InterPro" id="IPR017972">
    <property type="entry name" value="Cyt_P450_CS"/>
</dbReference>
<organism evidence="10 11">
    <name type="scientific">Pristionchus fissidentatus</name>
    <dbReference type="NCBI Taxonomy" id="1538716"/>
    <lineage>
        <taxon>Eukaryota</taxon>
        <taxon>Metazoa</taxon>
        <taxon>Ecdysozoa</taxon>
        <taxon>Nematoda</taxon>
        <taxon>Chromadorea</taxon>
        <taxon>Rhabditida</taxon>
        <taxon>Rhabditina</taxon>
        <taxon>Diplogasteromorpha</taxon>
        <taxon>Diplogasteroidea</taxon>
        <taxon>Neodiplogasteridae</taxon>
        <taxon>Pristionchus</taxon>
    </lineage>
</organism>
<gene>
    <name evidence="10" type="ORF">PFISCL1PPCAC_11301</name>
</gene>
<dbReference type="GO" id="GO:0005506">
    <property type="term" value="F:iron ion binding"/>
    <property type="evidence" value="ECO:0007669"/>
    <property type="project" value="InterPro"/>
</dbReference>
<dbReference type="InterPro" id="IPR050476">
    <property type="entry name" value="Insect_CytP450_Detox"/>
</dbReference>
<evidence type="ECO:0000313" key="10">
    <source>
        <dbReference type="EMBL" id="GMT20004.1"/>
    </source>
</evidence>
<keyword evidence="7 9" id="KW-0503">Monooxygenase</keyword>
<keyword evidence="3 8" id="KW-0349">Heme</keyword>